<evidence type="ECO:0000313" key="1">
    <source>
        <dbReference type="EMBL" id="CAG8609472.1"/>
    </source>
</evidence>
<comment type="caution">
    <text evidence="1">The sequence shown here is derived from an EMBL/GenBank/DDBJ whole genome shotgun (WGS) entry which is preliminary data.</text>
</comment>
<dbReference type="Proteomes" id="UP000789525">
    <property type="component" value="Unassembled WGS sequence"/>
</dbReference>
<name>A0ACA9MVD3_9GLOM</name>
<reference evidence="1" key="1">
    <citation type="submission" date="2021-06" db="EMBL/GenBank/DDBJ databases">
        <authorList>
            <person name="Kallberg Y."/>
            <person name="Tangrot J."/>
            <person name="Rosling A."/>
        </authorList>
    </citation>
    <scope>NUCLEOTIDE SEQUENCE</scope>
    <source>
        <strain evidence="1">CL356</strain>
    </source>
</reference>
<accession>A0ACA9MVD3</accession>
<sequence>LAALQIMMTQKGDNVTEEDLKELQLNACSIKDFGEYDNENKNKNIRKRKYIGNIVAVKKLDNPDLQLKKVAKQAKIVKLLSACDHIEKFYGIYEEQMEGKNYLFVVTKWMENGNLKGYLANKKQIPWSTKLNIAYQIALALEFCNDASVYHRDVRSFAVLLWEISSHKIPFDEIDNPIKASEKAKAGGRPGPFSNGTPQQYKELIEKAWHENHMKRPAISEVGEQLENMLKIVRKGRNKLLTRSDTSASLIDESEDMTSNNSLGIKEAISLYENDECKKAFPHFLKLARDGDPEASYYAGLCLFYEKGGIKKDEIQALQLFQKSAENNHVGGQYMYAYACLRGTYFSKEEGLKYLKKSALIHKHPDALYMVSQLFLNGDLGYPVDDKKYKEYLEKAAQAGSTKAIEELMKELITIIRKYKDNLYYCACRHSRIKGPLHLHPESSPTAKLNLRTSMAETNSVTSGTTDIASVEINKEDLIIKSIYKLSEDLIGFLNKPEGYDVKLEIGKEPDVEEFYAHSAILRARSSYFYKALSKNLDKENTTTDNDGGSTVAYIYTAISKTFFMTGTEEGNVVIFKKENIAPKAFRLLLNIIYGGSAKMSGLTPPEFLELLEAYDELGIQGFDDYLQQYFLENNREWIRDNLLTLEAFSSKHGSFRDIRGYCLDQLCQNSDLVFRPTDIKEINKGVIIELLKRDDLIAEEIDLWNFVIQWGVAQVPGVTKEDGTIDWTKEEEVGKLKEAVRDLVSLIRFKWIGHEDFYDKVRPCKLLFESEVYEKTMKHYFTVKNHASSPIQVQTGSLTLQEPSPVPPSPTVSESALSSGSKAESAKPRAKYTNFIIKENGDYESLISSWIDKKKYDQDYQPYKFKLLYKGSANKFSYVSFHEKCDTIPGTLVIARIKDTGELVGGYNPRRWNPKKVSGRVTTSTYPIYCAKSFIFKLDGENVERSIISRIKEPYNALCHKKDSGPNFYDLAIYNQTTPVTYEQKYYDTDLNLKAHLLEDYEVYRVLQN</sequence>
<protein>
    <submittedName>
        <fullName evidence="1">15543_t:CDS:1</fullName>
    </submittedName>
</protein>
<proteinExistence type="predicted"/>
<keyword evidence="2" id="KW-1185">Reference proteome</keyword>
<evidence type="ECO:0000313" key="2">
    <source>
        <dbReference type="Proteomes" id="UP000789525"/>
    </source>
</evidence>
<feature type="non-terminal residue" evidence="1">
    <location>
        <position position="1"/>
    </location>
</feature>
<dbReference type="EMBL" id="CAJVPT010015099">
    <property type="protein sequence ID" value="CAG8609472.1"/>
    <property type="molecule type" value="Genomic_DNA"/>
</dbReference>
<organism evidence="1 2">
    <name type="scientific">Acaulospora colombiana</name>
    <dbReference type="NCBI Taxonomy" id="27376"/>
    <lineage>
        <taxon>Eukaryota</taxon>
        <taxon>Fungi</taxon>
        <taxon>Fungi incertae sedis</taxon>
        <taxon>Mucoromycota</taxon>
        <taxon>Glomeromycotina</taxon>
        <taxon>Glomeromycetes</taxon>
        <taxon>Diversisporales</taxon>
        <taxon>Acaulosporaceae</taxon>
        <taxon>Acaulospora</taxon>
    </lineage>
</organism>
<gene>
    <name evidence="1" type="ORF">ACOLOM_LOCUS6964</name>
</gene>